<organism evidence="2 3">
    <name type="scientific">Novosphingobium aromaticivorans (strain ATCC 700278 / DSM 12444 / CCUG 56034 / CIP 105152 / NBRC 16084 / F199)</name>
    <dbReference type="NCBI Taxonomy" id="279238"/>
    <lineage>
        <taxon>Bacteria</taxon>
        <taxon>Pseudomonadati</taxon>
        <taxon>Pseudomonadota</taxon>
        <taxon>Alphaproteobacteria</taxon>
        <taxon>Sphingomonadales</taxon>
        <taxon>Sphingomonadaceae</taxon>
        <taxon>Novosphingobium</taxon>
    </lineage>
</organism>
<dbReference type="HOGENOM" id="CLU_2667463_0_0_5"/>
<name>Q2G9U0_NOVAD</name>
<dbReference type="AlphaFoldDB" id="Q2G9U0"/>
<evidence type="ECO:0000313" key="3">
    <source>
        <dbReference type="Proteomes" id="UP000009134"/>
    </source>
</evidence>
<gene>
    <name evidence="2" type="ordered locus">Saro_0938</name>
</gene>
<dbReference type="KEGG" id="nar:Saro_0938"/>
<dbReference type="PROSITE" id="PS51257">
    <property type="entry name" value="PROKAR_LIPOPROTEIN"/>
    <property type="match status" value="1"/>
</dbReference>
<feature type="signal peptide" evidence="1">
    <location>
        <begin position="1"/>
        <end position="23"/>
    </location>
</feature>
<evidence type="ECO:0000313" key="2">
    <source>
        <dbReference type="EMBL" id="ABD25383.1"/>
    </source>
</evidence>
<sequence>MYRLRLIVTALGLALSGCGSAPAEPEHPPLDPVMAEALQGQLMVDPDLTQQNLRNLAIMPGGPADPAAPLPDSPR</sequence>
<evidence type="ECO:0000256" key="1">
    <source>
        <dbReference type="SAM" id="SignalP"/>
    </source>
</evidence>
<accession>Q2G9U0</accession>
<evidence type="ECO:0008006" key="4">
    <source>
        <dbReference type="Google" id="ProtNLM"/>
    </source>
</evidence>
<dbReference type="EMBL" id="CP000248">
    <property type="protein sequence ID" value="ABD25383.1"/>
    <property type="molecule type" value="Genomic_DNA"/>
</dbReference>
<dbReference type="RefSeq" id="WP_011444597.1">
    <property type="nucleotide sequence ID" value="NC_007794.1"/>
</dbReference>
<feature type="chain" id="PRO_5004208474" description="Lipoprotein" evidence="1">
    <location>
        <begin position="24"/>
        <end position="75"/>
    </location>
</feature>
<dbReference type="Proteomes" id="UP000009134">
    <property type="component" value="Chromosome"/>
</dbReference>
<keyword evidence="1" id="KW-0732">Signal</keyword>
<keyword evidence="3" id="KW-1185">Reference proteome</keyword>
<protein>
    <recommendedName>
        <fullName evidence="4">Lipoprotein</fullName>
    </recommendedName>
</protein>
<reference evidence="3" key="1">
    <citation type="submission" date="2006-01" db="EMBL/GenBank/DDBJ databases">
        <title>Complete sequence of Novosphingobium aromaticivorans DSM 12444.</title>
        <authorList>
            <consortium name="US DOE Joint Genome Institute"/>
            <person name="Copeland A."/>
            <person name="Lucas S."/>
            <person name="Lapidus A."/>
            <person name="Barry K."/>
            <person name="Detter J.C."/>
            <person name="Glavina T."/>
            <person name="Hammon N."/>
            <person name="Israni S."/>
            <person name="Pitluck S."/>
            <person name="Chain P."/>
            <person name="Malfatti S."/>
            <person name="Shin M."/>
            <person name="Vergez L."/>
            <person name="Schmutz J."/>
            <person name="Larimer F."/>
            <person name="Land M."/>
            <person name="Kyrpides N."/>
            <person name="Ivanova N."/>
            <person name="Fredrickson J."/>
            <person name="Balkwill D."/>
            <person name="Romine M.F."/>
            <person name="Richardson P."/>
        </authorList>
    </citation>
    <scope>NUCLEOTIDE SEQUENCE [LARGE SCALE GENOMIC DNA]</scope>
    <source>
        <strain evidence="3">ATCC 700278 / DSM 12444 / CCUG 56034 / CIP 105152 / NBRC 16084 / F199</strain>
    </source>
</reference>
<proteinExistence type="predicted"/>